<comment type="caution">
    <text evidence="1">The sequence shown here is derived from an EMBL/GenBank/DDBJ whole genome shotgun (WGS) entry which is preliminary data.</text>
</comment>
<protein>
    <recommendedName>
        <fullName evidence="3">F-box domain-containing protein</fullName>
    </recommendedName>
</protein>
<evidence type="ECO:0000313" key="1">
    <source>
        <dbReference type="EMBL" id="KAJ3254935.1"/>
    </source>
</evidence>
<evidence type="ECO:0000313" key="2">
    <source>
        <dbReference type="Proteomes" id="UP001210925"/>
    </source>
</evidence>
<dbReference type="EMBL" id="JADGKB010000075">
    <property type="protein sequence ID" value="KAJ3254935.1"/>
    <property type="molecule type" value="Genomic_DNA"/>
</dbReference>
<keyword evidence="2" id="KW-1185">Reference proteome</keyword>
<sequence>MNAQAFCDFYLEFDEYLQSNSSKYGFESNEFLRFFMDMKRFHAIRGNMMDIGNPHPKGTVLLLKDTLKVPFTCLKFMGVELIDLLIITQSTITRENILWIKKLIESVKIINQIDIIDDSKSYYDTPPLIHLGTIDSVKRIALKYSNPLQSNLQCNFSTSLPYFNLQALSMEQIEIDDLCAERLGHAISESKLKFLSLFLVKSDVDYLKPILLGVSKSKIRNLEVLCCKTQFPSWVSFAQLLENSNTVEILSICSNFAINGFDTFCTALKKTNFLTNLIIDSSSFRPYQHEAFANSIPINLKSLNFRSSTAPPLHCIVDLVTTSHLSSLIFSSEDLVDIDLSDNYFLTQFGDGFLNANQIQVLGRNKKLQSLSHAKLLESSRAILILDLPQELKLQIFRYLCSISFVSPNTSRKLRGKLLQASNIGKLDLTIPFDIENVRTK</sequence>
<accession>A0AAD5UH08</accession>
<dbReference type="AlphaFoldDB" id="A0AAD5UH08"/>
<reference evidence="1" key="1">
    <citation type="submission" date="2020-05" db="EMBL/GenBank/DDBJ databases">
        <title>Phylogenomic resolution of chytrid fungi.</title>
        <authorList>
            <person name="Stajich J.E."/>
            <person name="Amses K."/>
            <person name="Simmons R."/>
            <person name="Seto K."/>
            <person name="Myers J."/>
            <person name="Bonds A."/>
            <person name="Quandt C.A."/>
            <person name="Barry K."/>
            <person name="Liu P."/>
            <person name="Grigoriev I."/>
            <person name="Longcore J.E."/>
            <person name="James T.Y."/>
        </authorList>
    </citation>
    <scope>NUCLEOTIDE SEQUENCE</scope>
    <source>
        <strain evidence="1">PLAUS21</strain>
    </source>
</reference>
<dbReference type="SUPFAM" id="SSF52047">
    <property type="entry name" value="RNI-like"/>
    <property type="match status" value="1"/>
</dbReference>
<proteinExistence type="predicted"/>
<organism evidence="1 2">
    <name type="scientific">Boothiomyces macroporosus</name>
    <dbReference type="NCBI Taxonomy" id="261099"/>
    <lineage>
        <taxon>Eukaryota</taxon>
        <taxon>Fungi</taxon>
        <taxon>Fungi incertae sedis</taxon>
        <taxon>Chytridiomycota</taxon>
        <taxon>Chytridiomycota incertae sedis</taxon>
        <taxon>Chytridiomycetes</taxon>
        <taxon>Rhizophydiales</taxon>
        <taxon>Terramycetaceae</taxon>
        <taxon>Boothiomyces</taxon>
    </lineage>
</organism>
<evidence type="ECO:0008006" key="3">
    <source>
        <dbReference type="Google" id="ProtNLM"/>
    </source>
</evidence>
<name>A0AAD5UH08_9FUNG</name>
<gene>
    <name evidence="1" type="ORF">HK103_006732</name>
</gene>
<dbReference type="Proteomes" id="UP001210925">
    <property type="component" value="Unassembled WGS sequence"/>
</dbReference>